<evidence type="ECO:0000313" key="1">
    <source>
        <dbReference type="EMBL" id="TRX23021.1"/>
    </source>
</evidence>
<dbReference type="Gene3D" id="3.30.70.260">
    <property type="match status" value="1"/>
</dbReference>
<keyword evidence="2" id="KW-1185">Reference proteome</keyword>
<dbReference type="RefSeq" id="WP_143390287.1">
    <property type="nucleotide sequence ID" value="NZ_VJZQ01000009.1"/>
</dbReference>
<organism evidence="1 2">
    <name type="scientific">Flavobacterium franklandianum</name>
    <dbReference type="NCBI Taxonomy" id="2594430"/>
    <lineage>
        <taxon>Bacteria</taxon>
        <taxon>Pseudomonadati</taxon>
        <taxon>Bacteroidota</taxon>
        <taxon>Flavobacteriia</taxon>
        <taxon>Flavobacteriales</taxon>
        <taxon>Flavobacteriaceae</taxon>
        <taxon>Flavobacterium</taxon>
    </lineage>
</organism>
<sequence length="98" mass="11322">MESEKEKEVREFYERLKAELDLSSTWPSIYLYKFIVPSEKENVLRVQEAFDCMGAVIKTTKSKTGKFTSISVDVMMKDSQEIIDKYIEVSTIKGIISL</sequence>
<evidence type="ECO:0000313" key="2">
    <source>
        <dbReference type="Proteomes" id="UP000318585"/>
    </source>
</evidence>
<dbReference type="AlphaFoldDB" id="A0A553CRD8"/>
<dbReference type="InterPro" id="IPR027471">
    <property type="entry name" value="YbeD-like_sf"/>
</dbReference>
<dbReference type="SUPFAM" id="SSF117991">
    <property type="entry name" value="YbeD/HP0495-like"/>
    <property type="match status" value="1"/>
</dbReference>
<dbReference type="OrthoDB" id="5616097at2"/>
<name>A0A553CRD8_9FLAO</name>
<dbReference type="Proteomes" id="UP000318585">
    <property type="component" value="Unassembled WGS sequence"/>
</dbReference>
<comment type="caution">
    <text evidence="1">The sequence shown here is derived from an EMBL/GenBank/DDBJ whole genome shotgun (WGS) entry which is preliminary data.</text>
</comment>
<accession>A0A553CRD8</accession>
<dbReference type="Pfam" id="PF04359">
    <property type="entry name" value="DUF493"/>
    <property type="match status" value="1"/>
</dbReference>
<reference evidence="1 2" key="1">
    <citation type="submission" date="2019-07" db="EMBL/GenBank/DDBJ databases">
        <title>Novel species of Flavobacterium.</title>
        <authorList>
            <person name="Liu Q."/>
            <person name="Xin Y.-H."/>
        </authorList>
    </citation>
    <scope>NUCLEOTIDE SEQUENCE [LARGE SCALE GENOMIC DNA]</scope>
    <source>
        <strain evidence="1 2">LB3P56</strain>
    </source>
</reference>
<gene>
    <name evidence="1" type="ORF">FNW17_04425</name>
</gene>
<dbReference type="InterPro" id="IPR007454">
    <property type="entry name" value="UPF0250_YbeD-like"/>
</dbReference>
<protein>
    <submittedName>
        <fullName evidence="1">DUF493 family protein</fullName>
    </submittedName>
</protein>
<proteinExistence type="predicted"/>
<dbReference type="EMBL" id="VJZR01000002">
    <property type="protein sequence ID" value="TRX23021.1"/>
    <property type="molecule type" value="Genomic_DNA"/>
</dbReference>